<protein>
    <submittedName>
        <fullName evidence="2">Uncharacterized protein</fullName>
    </submittedName>
</protein>
<feature type="region of interest" description="Disordered" evidence="1">
    <location>
        <begin position="47"/>
        <end position="195"/>
    </location>
</feature>
<evidence type="ECO:0000256" key="1">
    <source>
        <dbReference type="SAM" id="MobiDB-lite"/>
    </source>
</evidence>
<evidence type="ECO:0000313" key="2">
    <source>
        <dbReference type="EMBL" id="VVB00827.1"/>
    </source>
</evidence>
<gene>
    <name evidence="2" type="ORF">ANE_LOCUS11271</name>
</gene>
<feature type="compositionally biased region" description="Polar residues" evidence="1">
    <location>
        <begin position="74"/>
        <end position="88"/>
    </location>
</feature>
<evidence type="ECO:0000313" key="3">
    <source>
        <dbReference type="Proteomes" id="UP000489600"/>
    </source>
</evidence>
<feature type="compositionally biased region" description="Basic and acidic residues" evidence="1">
    <location>
        <begin position="167"/>
        <end position="182"/>
    </location>
</feature>
<sequence>MELPRNSKENHRDKFEFDHRLRELASRNHTYQLPRIEDKHYSELESNRDSVRAFHNGENGPAAFREPGEVSPNRIPSNNKDNTEQSKNYSKRPIFERLSVDGEAELELEGSTNTRSVSKRPALERISLLENRRAQEDAQNQRTRTSPALKQSSKEQGTVGNTPSQNRDTRAREIQAESDDHCNSSPSSEATIPDLPRMRVHSGPVMTLPLSARLGQRREPKRTVSVQRMQVRRRIPNKKLWLREEGVKVYSLELL</sequence>
<name>A0A565BHI7_9BRAS</name>
<accession>A0A565BHI7</accession>
<comment type="caution">
    <text evidence="2">The sequence shown here is derived from an EMBL/GenBank/DDBJ whole genome shotgun (WGS) entry which is preliminary data.</text>
</comment>
<feature type="compositionally biased region" description="Polar residues" evidence="1">
    <location>
        <begin position="137"/>
        <end position="166"/>
    </location>
</feature>
<dbReference type="Proteomes" id="UP000489600">
    <property type="component" value="Unassembled WGS sequence"/>
</dbReference>
<organism evidence="2 3">
    <name type="scientific">Arabis nemorensis</name>
    <dbReference type="NCBI Taxonomy" id="586526"/>
    <lineage>
        <taxon>Eukaryota</taxon>
        <taxon>Viridiplantae</taxon>
        <taxon>Streptophyta</taxon>
        <taxon>Embryophyta</taxon>
        <taxon>Tracheophyta</taxon>
        <taxon>Spermatophyta</taxon>
        <taxon>Magnoliopsida</taxon>
        <taxon>eudicotyledons</taxon>
        <taxon>Gunneridae</taxon>
        <taxon>Pentapetalae</taxon>
        <taxon>rosids</taxon>
        <taxon>malvids</taxon>
        <taxon>Brassicales</taxon>
        <taxon>Brassicaceae</taxon>
        <taxon>Arabideae</taxon>
        <taxon>Arabis</taxon>
    </lineage>
</organism>
<reference evidence="2" key="1">
    <citation type="submission" date="2019-07" db="EMBL/GenBank/DDBJ databases">
        <authorList>
            <person name="Dittberner H."/>
        </authorList>
    </citation>
    <scope>NUCLEOTIDE SEQUENCE [LARGE SCALE GENOMIC DNA]</scope>
</reference>
<dbReference type="AlphaFoldDB" id="A0A565BHI7"/>
<keyword evidence="3" id="KW-1185">Reference proteome</keyword>
<dbReference type="EMBL" id="CABITT030000004">
    <property type="protein sequence ID" value="VVB00827.1"/>
    <property type="molecule type" value="Genomic_DNA"/>
</dbReference>
<proteinExistence type="predicted"/>